<evidence type="ECO:0000259" key="2">
    <source>
        <dbReference type="PROSITE" id="PS50404"/>
    </source>
</evidence>
<dbReference type="PROSITE" id="PS50404">
    <property type="entry name" value="GST_NTER"/>
    <property type="match status" value="1"/>
</dbReference>
<dbReference type="InterPro" id="IPR040079">
    <property type="entry name" value="Glutathione_S-Trfase"/>
</dbReference>
<feature type="compositionally biased region" description="Pro residues" evidence="1">
    <location>
        <begin position="213"/>
        <end position="223"/>
    </location>
</feature>
<keyword evidence="5" id="KW-1185">Reference proteome</keyword>
<proteinExistence type="predicted"/>
<dbReference type="CDD" id="cd03039">
    <property type="entry name" value="GST_N_Sigma_like"/>
    <property type="match status" value="1"/>
</dbReference>
<dbReference type="FunFam" id="3.40.30.10:FF:000608">
    <property type="entry name" value="Glutathione S-Transferase"/>
    <property type="match status" value="1"/>
</dbReference>
<dbReference type="STRING" id="2880.D7FPV3"/>
<dbReference type="SFLD" id="SFLDG00363">
    <property type="entry name" value="AMPS_(cytGST):_Alpha-__Mu-__Pi"/>
    <property type="match status" value="1"/>
</dbReference>
<gene>
    <name evidence="4" type="primary">GST</name>
    <name evidence="4" type="ORF">Esi_0199_0061</name>
</gene>
<name>D7FPV3_ECTSI</name>
<dbReference type="SFLD" id="SFLDS00019">
    <property type="entry name" value="Glutathione_Transferase_(cytos"/>
    <property type="match status" value="1"/>
</dbReference>
<keyword evidence="4" id="KW-0808">Transferase</keyword>
<dbReference type="SUPFAM" id="SSF47616">
    <property type="entry name" value="GST C-terminal domain-like"/>
    <property type="match status" value="1"/>
</dbReference>
<dbReference type="EMBL" id="FN649738">
    <property type="protein sequence ID" value="CBJ30560.1"/>
    <property type="molecule type" value="Genomic_DNA"/>
</dbReference>
<sequence>MSSITLTYFDIPGPAEAIRLAFYVGGIPFKDRRVSRQEFAKIKRDLPFAQLPILTVDDEVFPQSAAILRYAGKIGGLYPSDPIAAAKVDAVIDCMFDIQAAIRPSIYETNAQRKLSMRKELSEVTLPLWLQYLERWLERAGTTFFVGEEITICDLVIYTRMKWLRRGVLVGIPDTILRNFRRVRAHSEAVASHPKVDDYYKNGPGKVTGDGSPPIPPSPPHSPLTPITLPSNGD</sequence>
<organism evidence="4 5">
    <name type="scientific">Ectocarpus siliculosus</name>
    <name type="common">Brown alga</name>
    <name type="synonym">Conferva siliculosa</name>
    <dbReference type="NCBI Taxonomy" id="2880"/>
    <lineage>
        <taxon>Eukaryota</taxon>
        <taxon>Sar</taxon>
        <taxon>Stramenopiles</taxon>
        <taxon>Ochrophyta</taxon>
        <taxon>PX clade</taxon>
        <taxon>Phaeophyceae</taxon>
        <taxon>Ectocarpales</taxon>
        <taxon>Ectocarpaceae</taxon>
        <taxon>Ectocarpus</taxon>
    </lineage>
</organism>
<dbReference type="GO" id="GO:0006749">
    <property type="term" value="P:glutathione metabolic process"/>
    <property type="evidence" value="ECO:0007669"/>
    <property type="project" value="TreeGrafter"/>
</dbReference>
<dbReference type="Proteomes" id="UP000002630">
    <property type="component" value="Linkage Group LG13"/>
</dbReference>
<feature type="compositionally biased region" description="Low complexity" evidence="1">
    <location>
        <begin position="224"/>
        <end position="234"/>
    </location>
</feature>
<dbReference type="SFLD" id="SFLDG01205">
    <property type="entry name" value="AMPS.1"/>
    <property type="match status" value="1"/>
</dbReference>
<evidence type="ECO:0000313" key="5">
    <source>
        <dbReference type="Proteomes" id="UP000002630"/>
    </source>
</evidence>
<reference evidence="4 5" key="1">
    <citation type="journal article" date="2010" name="Nature">
        <title>The Ectocarpus genome and the independent evolution of multicellularity in brown algae.</title>
        <authorList>
            <person name="Cock J.M."/>
            <person name="Sterck L."/>
            <person name="Rouze P."/>
            <person name="Scornet D."/>
            <person name="Allen A.E."/>
            <person name="Amoutzias G."/>
            <person name="Anthouard V."/>
            <person name="Artiguenave F."/>
            <person name="Aury J.M."/>
            <person name="Badger J.H."/>
            <person name="Beszteri B."/>
            <person name="Billiau K."/>
            <person name="Bonnet E."/>
            <person name="Bothwell J.H."/>
            <person name="Bowler C."/>
            <person name="Boyen C."/>
            <person name="Brownlee C."/>
            <person name="Carrano C.J."/>
            <person name="Charrier B."/>
            <person name="Cho G.Y."/>
            <person name="Coelho S.M."/>
            <person name="Collen J."/>
            <person name="Corre E."/>
            <person name="Da Silva C."/>
            <person name="Delage L."/>
            <person name="Delaroque N."/>
            <person name="Dittami S.M."/>
            <person name="Doulbeau S."/>
            <person name="Elias M."/>
            <person name="Farnham G."/>
            <person name="Gachon C.M."/>
            <person name="Gschloessl B."/>
            <person name="Heesch S."/>
            <person name="Jabbari K."/>
            <person name="Jubin C."/>
            <person name="Kawai H."/>
            <person name="Kimura K."/>
            <person name="Kloareg B."/>
            <person name="Kupper F.C."/>
            <person name="Lang D."/>
            <person name="Le Bail A."/>
            <person name="Leblanc C."/>
            <person name="Lerouge P."/>
            <person name="Lohr M."/>
            <person name="Lopez P.J."/>
            <person name="Martens C."/>
            <person name="Maumus F."/>
            <person name="Michel G."/>
            <person name="Miranda-Saavedra D."/>
            <person name="Morales J."/>
            <person name="Moreau H."/>
            <person name="Motomura T."/>
            <person name="Nagasato C."/>
            <person name="Napoli C.A."/>
            <person name="Nelson D.R."/>
            <person name="Nyvall-Collen P."/>
            <person name="Peters A.F."/>
            <person name="Pommier C."/>
            <person name="Potin P."/>
            <person name="Poulain J."/>
            <person name="Quesneville H."/>
            <person name="Read B."/>
            <person name="Rensing S.A."/>
            <person name="Ritter A."/>
            <person name="Rousvoal S."/>
            <person name="Samanta M."/>
            <person name="Samson G."/>
            <person name="Schroeder D.C."/>
            <person name="Segurens B."/>
            <person name="Strittmatter M."/>
            <person name="Tonon T."/>
            <person name="Tregear J.W."/>
            <person name="Valentin K."/>
            <person name="von Dassow P."/>
            <person name="Yamagishi T."/>
            <person name="Van de Peer Y."/>
            <person name="Wincker P."/>
        </authorList>
    </citation>
    <scope>NUCLEOTIDE SEQUENCE [LARGE SCALE GENOMIC DNA]</scope>
    <source>
        <strain evidence="5">Ec32 / CCAP1310/4</strain>
    </source>
</reference>
<dbReference type="PROSITE" id="PS50405">
    <property type="entry name" value="GST_CTER"/>
    <property type="match status" value="1"/>
</dbReference>
<dbReference type="PANTHER" id="PTHR11571:SF252">
    <property type="entry name" value="GLUTATHIONE S-TRANSFERASE"/>
    <property type="match status" value="1"/>
</dbReference>
<dbReference type="EC" id="2.5.1.18" evidence="4"/>
<dbReference type="EMBL" id="FN648374">
    <property type="protein sequence ID" value="CBJ30560.1"/>
    <property type="molecule type" value="Genomic_DNA"/>
</dbReference>
<dbReference type="InterPro" id="IPR050213">
    <property type="entry name" value="GST_superfamily"/>
</dbReference>
<evidence type="ECO:0000259" key="3">
    <source>
        <dbReference type="PROSITE" id="PS50405"/>
    </source>
</evidence>
<dbReference type="AlphaFoldDB" id="D7FPV3"/>
<dbReference type="InterPro" id="IPR004045">
    <property type="entry name" value="Glutathione_S-Trfase_N"/>
</dbReference>
<dbReference type="InterPro" id="IPR036249">
    <property type="entry name" value="Thioredoxin-like_sf"/>
</dbReference>
<dbReference type="InParanoid" id="D7FPV3"/>
<dbReference type="InterPro" id="IPR036282">
    <property type="entry name" value="Glutathione-S-Trfase_C_sf"/>
</dbReference>
<dbReference type="PANTHER" id="PTHR11571">
    <property type="entry name" value="GLUTATHIONE S-TRANSFERASE"/>
    <property type="match status" value="1"/>
</dbReference>
<dbReference type="Pfam" id="PF14497">
    <property type="entry name" value="GST_C_3"/>
    <property type="match status" value="1"/>
</dbReference>
<evidence type="ECO:0000313" key="4">
    <source>
        <dbReference type="EMBL" id="CBJ30560.1"/>
    </source>
</evidence>
<feature type="domain" description="GST N-terminal" evidence="2">
    <location>
        <begin position="2"/>
        <end position="79"/>
    </location>
</feature>
<evidence type="ECO:0000256" key="1">
    <source>
        <dbReference type="SAM" id="MobiDB-lite"/>
    </source>
</evidence>
<dbReference type="SUPFAM" id="SSF52833">
    <property type="entry name" value="Thioredoxin-like"/>
    <property type="match status" value="1"/>
</dbReference>
<accession>D7FPV3</accession>
<dbReference type="InterPro" id="IPR010987">
    <property type="entry name" value="Glutathione-S-Trfase_C-like"/>
</dbReference>
<dbReference type="OrthoDB" id="420389at2759"/>
<protein>
    <submittedName>
        <fullName evidence="4">Glutathione S-transferase</fullName>
        <ecNumber evidence="4">2.5.1.18</ecNumber>
    </submittedName>
</protein>
<dbReference type="InterPro" id="IPR004046">
    <property type="entry name" value="GST_C"/>
</dbReference>
<dbReference type="FunFam" id="1.20.1050.10:FF:000030">
    <property type="entry name" value="Glutathione S-transferase S1"/>
    <property type="match status" value="1"/>
</dbReference>
<dbReference type="Pfam" id="PF02798">
    <property type="entry name" value="GST_N"/>
    <property type="match status" value="1"/>
</dbReference>
<dbReference type="CDD" id="cd03192">
    <property type="entry name" value="GST_C_Sigma_like"/>
    <property type="match status" value="1"/>
</dbReference>
<feature type="region of interest" description="Disordered" evidence="1">
    <location>
        <begin position="194"/>
        <end position="234"/>
    </location>
</feature>
<dbReference type="Gene3D" id="1.20.1050.10">
    <property type="match status" value="1"/>
</dbReference>
<dbReference type="GO" id="GO:0004364">
    <property type="term" value="F:glutathione transferase activity"/>
    <property type="evidence" value="ECO:0007669"/>
    <property type="project" value="UniProtKB-EC"/>
</dbReference>
<feature type="domain" description="GST C-terminal" evidence="3">
    <location>
        <begin position="81"/>
        <end position="218"/>
    </location>
</feature>
<dbReference type="Gene3D" id="3.40.30.10">
    <property type="entry name" value="Glutaredoxin"/>
    <property type="match status" value="1"/>
</dbReference>